<keyword evidence="2" id="KW-1185">Reference proteome</keyword>
<dbReference type="Gene3D" id="3.20.160.10">
    <property type="entry name" value="vpa0580 domain like"/>
    <property type="match status" value="1"/>
</dbReference>
<dbReference type="Proteomes" id="UP000239866">
    <property type="component" value="Unassembled WGS sequence"/>
</dbReference>
<evidence type="ECO:0000313" key="1">
    <source>
        <dbReference type="EMBL" id="PSF10623.1"/>
    </source>
</evidence>
<dbReference type="AlphaFoldDB" id="A0A2T1KLP1"/>
<dbReference type="InterPro" id="IPR038604">
    <property type="entry name" value="HopJ_sf"/>
</dbReference>
<comment type="caution">
    <text evidence="1">The sequence shown here is derived from an EMBL/GenBank/DDBJ whole genome shotgun (WGS) entry which is preliminary data.</text>
</comment>
<accession>A0A2T1KLP1</accession>
<evidence type="ECO:0000313" key="2">
    <source>
        <dbReference type="Proteomes" id="UP000239866"/>
    </source>
</evidence>
<dbReference type="Pfam" id="PF08888">
    <property type="entry name" value="HopJ"/>
    <property type="match status" value="1"/>
</dbReference>
<name>A0A2T1KLP1_9GAMM</name>
<protein>
    <submittedName>
        <fullName evidence="1">Type III effector HopPmaJ</fullName>
    </submittedName>
</protein>
<gene>
    <name evidence="1" type="ORF">C7H09_06685</name>
</gene>
<organism evidence="1 2">
    <name type="scientific">Marinobacter fuscus</name>
    <dbReference type="NCBI Taxonomy" id="2109942"/>
    <lineage>
        <taxon>Bacteria</taxon>
        <taxon>Pseudomonadati</taxon>
        <taxon>Pseudomonadota</taxon>
        <taxon>Gammaproteobacteria</taxon>
        <taxon>Pseudomonadales</taxon>
        <taxon>Marinobacteraceae</taxon>
        <taxon>Marinobacter</taxon>
    </lineage>
</organism>
<dbReference type="EMBL" id="PXNP01000023">
    <property type="protein sequence ID" value="PSF10623.1"/>
    <property type="molecule type" value="Genomic_DNA"/>
</dbReference>
<proteinExistence type="predicted"/>
<dbReference type="InterPro" id="IPR014984">
    <property type="entry name" value="HopJ"/>
</dbReference>
<dbReference type="OrthoDB" id="9790826at2"/>
<reference evidence="1 2" key="1">
    <citation type="submission" date="2018-03" db="EMBL/GenBank/DDBJ databases">
        <title>Marinobacter brunus sp. nov., a marine bacterium of Gamma-proteobacteria isolated from the surface seawater of the South China Sea.</title>
        <authorList>
            <person name="Cheng H."/>
            <person name="Wu Y.-H."/>
            <person name="Xamxidin M."/>
            <person name="Xu X.-W."/>
        </authorList>
    </citation>
    <scope>NUCLEOTIDE SEQUENCE [LARGE SCALE GENOMIC DNA]</scope>
    <source>
        <strain evidence="1 2">NH169-3</strain>
    </source>
</reference>
<sequence>MNINDTVRIHLASLQAGHCGFDETLALISHHFDYRPTGFDNGPLRNEAGENGGSCRIFALGEHCSLTESETLRLFAQHYQQVLNDPAGDSHSNIRQFISTGWSGIHFDTPPLRLRTGHRAPDIREDQSS</sequence>
<dbReference type="RefSeq" id="WP_106761823.1">
    <property type="nucleotide sequence ID" value="NZ_PXNP01000023.1"/>
</dbReference>